<evidence type="ECO:0000256" key="3">
    <source>
        <dbReference type="ARBA" id="ARBA00022491"/>
    </source>
</evidence>
<dbReference type="InterPro" id="IPR001356">
    <property type="entry name" value="HD"/>
</dbReference>
<gene>
    <name evidence="11" type="ORF">OFUS_LOCUS10224</name>
</gene>
<evidence type="ECO:0000256" key="9">
    <source>
        <dbReference type="PROSITE-ProRule" id="PRU00108"/>
    </source>
</evidence>
<evidence type="ECO:0000313" key="11">
    <source>
        <dbReference type="EMBL" id="CAH1783956.1"/>
    </source>
</evidence>
<evidence type="ECO:0000256" key="10">
    <source>
        <dbReference type="RuleBase" id="RU000682"/>
    </source>
</evidence>
<dbReference type="Pfam" id="PF00046">
    <property type="entry name" value="Homeodomain"/>
    <property type="match status" value="1"/>
</dbReference>
<evidence type="ECO:0000256" key="1">
    <source>
        <dbReference type="ARBA" id="ARBA00004123"/>
    </source>
</evidence>
<dbReference type="PANTHER" id="PTHR24339">
    <property type="entry name" value="HOMEOBOX PROTEIN EMX-RELATED"/>
    <property type="match status" value="1"/>
</dbReference>
<sequence>MDSEKEANMTGIERLDTSSVSEETKTLRSLYTGHQSTAPSAPVLMPQHHQFMCFPGYLPLPRVAGMMQFHQGMIPRGTVPQGIGNVPNTMPYDKAEVANAPQMTVMNREAKRTSSFMIDAILGLNRSRDSEVALPNTIHNMEYMQARKSKSSLSQIVRPHPYFHSHYSNQQLRGSMVSKNDCRALPKEIEGLEQCGDLNWGDVKSKRVRTIFTPEQLERLEEEFERQQYMVGTERYYLAISLNLTEAQVKVWFQNRRIKWRKQNFEEQQAKLEQIRHDQETAVNNEVADDIFIADDFDLTDIDHKASAISELITSADINSANVTSLQTCGNTDLP</sequence>
<dbReference type="InterPro" id="IPR017970">
    <property type="entry name" value="Homeobox_CS"/>
</dbReference>
<dbReference type="SMART" id="SM00389">
    <property type="entry name" value="HOX"/>
    <property type="match status" value="1"/>
</dbReference>
<dbReference type="CDD" id="cd00086">
    <property type="entry name" value="homeodomain"/>
    <property type="match status" value="1"/>
</dbReference>
<dbReference type="InterPro" id="IPR050877">
    <property type="entry name" value="EMX-VAX-Noto_Homeobox_TFs"/>
</dbReference>
<dbReference type="OrthoDB" id="6159439at2759"/>
<dbReference type="AlphaFoldDB" id="A0A8J1T6P4"/>
<dbReference type="PANTHER" id="PTHR24339:SF67">
    <property type="entry name" value="GNOT1 HOMEODOMAIN PROTEIN-RELATED"/>
    <property type="match status" value="1"/>
</dbReference>
<comment type="caution">
    <text evidence="11">The sequence shown here is derived from an EMBL/GenBank/DDBJ whole genome shotgun (WGS) entry which is preliminary data.</text>
</comment>
<reference evidence="11" key="1">
    <citation type="submission" date="2022-03" db="EMBL/GenBank/DDBJ databases">
        <authorList>
            <person name="Martin C."/>
        </authorList>
    </citation>
    <scope>NUCLEOTIDE SEQUENCE</scope>
</reference>
<protein>
    <submittedName>
        <fullName evidence="11">Uncharacterized protein</fullName>
    </submittedName>
</protein>
<dbReference type="Gene3D" id="1.10.10.60">
    <property type="entry name" value="Homeodomain-like"/>
    <property type="match status" value="1"/>
</dbReference>
<dbReference type="GO" id="GO:0000981">
    <property type="term" value="F:DNA-binding transcription factor activity, RNA polymerase II-specific"/>
    <property type="evidence" value="ECO:0007669"/>
    <property type="project" value="InterPro"/>
</dbReference>
<keyword evidence="12" id="KW-1185">Reference proteome</keyword>
<evidence type="ECO:0000256" key="8">
    <source>
        <dbReference type="ARBA" id="ARBA00023242"/>
    </source>
</evidence>
<evidence type="ECO:0000256" key="2">
    <source>
        <dbReference type="ARBA" id="ARBA00022473"/>
    </source>
</evidence>
<dbReference type="Proteomes" id="UP000749559">
    <property type="component" value="Unassembled WGS sequence"/>
</dbReference>
<keyword evidence="4" id="KW-0805">Transcription regulation</keyword>
<proteinExistence type="predicted"/>
<dbReference type="GO" id="GO:0007417">
    <property type="term" value="P:central nervous system development"/>
    <property type="evidence" value="ECO:0007669"/>
    <property type="project" value="TreeGrafter"/>
</dbReference>
<feature type="DNA-binding region" description="Homeobox" evidence="9">
    <location>
        <begin position="205"/>
        <end position="264"/>
    </location>
</feature>
<dbReference type="GO" id="GO:0005634">
    <property type="term" value="C:nucleus"/>
    <property type="evidence" value="ECO:0007669"/>
    <property type="project" value="UniProtKB-SubCell"/>
</dbReference>
<evidence type="ECO:0000256" key="7">
    <source>
        <dbReference type="ARBA" id="ARBA00023163"/>
    </source>
</evidence>
<dbReference type="PROSITE" id="PS50071">
    <property type="entry name" value="HOMEOBOX_2"/>
    <property type="match status" value="1"/>
</dbReference>
<keyword evidence="8 9" id="KW-0539">Nucleus</keyword>
<dbReference type="SUPFAM" id="SSF46689">
    <property type="entry name" value="Homeodomain-like"/>
    <property type="match status" value="1"/>
</dbReference>
<evidence type="ECO:0000256" key="4">
    <source>
        <dbReference type="ARBA" id="ARBA00023015"/>
    </source>
</evidence>
<keyword evidence="7" id="KW-0804">Transcription</keyword>
<dbReference type="PROSITE" id="PS00027">
    <property type="entry name" value="HOMEOBOX_1"/>
    <property type="match status" value="1"/>
</dbReference>
<keyword evidence="2" id="KW-0217">Developmental protein</keyword>
<evidence type="ECO:0000256" key="5">
    <source>
        <dbReference type="ARBA" id="ARBA00023125"/>
    </source>
</evidence>
<dbReference type="InterPro" id="IPR009057">
    <property type="entry name" value="Homeodomain-like_sf"/>
</dbReference>
<accession>A0A8J1T6P4</accession>
<dbReference type="FunFam" id="1.10.10.60:FF:000450">
    <property type="entry name" value="Homeobox protein notochord"/>
    <property type="match status" value="1"/>
</dbReference>
<dbReference type="GO" id="GO:0030182">
    <property type="term" value="P:neuron differentiation"/>
    <property type="evidence" value="ECO:0007669"/>
    <property type="project" value="TreeGrafter"/>
</dbReference>
<keyword evidence="6 9" id="KW-0371">Homeobox</keyword>
<dbReference type="GO" id="GO:0000978">
    <property type="term" value="F:RNA polymerase II cis-regulatory region sequence-specific DNA binding"/>
    <property type="evidence" value="ECO:0007669"/>
    <property type="project" value="TreeGrafter"/>
</dbReference>
<comment type="subcellular location">
    <subcellularLocation>
        <location evidence="1 9 10">Nucleus</location>
    </subcellularLocation>
</comment>
<keyword evidence="3" id="KW-0678">Repressor</keyword>
<organism evidence="11 12">
    <name type="scientific">Owenia fusiformis</name>
    <name type="common">Polychaete worm</name>
    <dbReference type="NCBI Taxonomy" id="6347"/>
    <lineage>
        <taxon>Eukaryota</taxon>
        <taxon>Metazoa</taxon>
        <taxon>Spiralia</taxon>
        <taxon>Lophotrochozoa</taxon>
        <taxon>Annelida</taxon>
        <taxon>Polychaeta</taxon>
        <taxon>Sedentaria</taxon>
        <taxon>Canalipalpata</taxon>
        <taxon>Sabellida</taxon>
        <taxon>Oweniida</taxon>
        <taxon>Oweniidae</taxon>
        <taxon>Owenia</taxon>
    </lineage>
</organism>
<name>A0A8J1T6P4_OWEFU</name>
<evidence type="ECO:0000313" key="12">
    <source>
        <dbReference type="Proteomes" id="UP000749559"/>
    </source>
</evidence>
<dbReference type="EMBL" id="CAIIXF020000005">
    <property type="protein sequence ID" value="CAH1783956.1"/>
    <property type="molecule type" value="Genomic_DNA"/>
</dbReference>
<keyword evidence="5 9" id="KW-0238">DNA-binding</keyword>
<evidence type="ECO:0000256" key="6">
    <source>
        <dbReference type="ARBA" id="ARBA00023155"/>
    </source>
</evidence>